<dbReference type="EMBL" id="JAYMYQ010000004">
    <property type="protein sequence ID" value="KAK7336504.1"/>
    <property type="molecule type" value="Genomic_DNA"/>
</dbReference>
<evidence type="ECO:0000313" key="3">
    <source>
        <dbReference type="Proteomes" id="UP001367508"/>
    </source>
</evidence>
<accession>A0AAN9LLT5</accession>
<dbReference type="InterPro" id="IPR007720">
    <property type="entry name" value="PigQ/GPI1"/>
</dbReference>
<keyword evidence="1" id="KW-0812">Transmembrane</keyword>
<reference evidence="2 3" key="1">
    <citation type="submission" date="2024-01" db="EMBL/GenBank/DDBJ databases">
        <title>The genomes of 5 underutilized Papilionoideae crops provide insights into root nodulation and disease resistanc.</title>
        <authorList>
            <person name="Jiang F."/>
        </authorList>
    </citation>
    <scope>NUCLEOTIDE SEQUENCE [LARGE SCALE GENOMIC DNA]</scope>
    <source>
        <strain evidence="2">LVBAO_FW01</strain>
        <tissue evidence="2">Leaves</tissue>
    </source>
</reference>
<dbReference type="Proteomes" id="UP001367508">
    <property type="component" value="Unassembled WGS sequence"/>
</dbReference>
<proteinExistence type="predicted"/>
<feature type="transmembrane region" description="Helical" evidence="1">
    <location>
        <begin position="397"/>
        <end position="424"/>
    </location>
</feature>
<feature type="transmembrane region" description="Helical" evidence="1">
    <location>
        <begin position="616"/>
        <end position="638"/>
    </location>
</feature>
<evidence type="ECO:0008006" key="4">
    <source>
        <dbReference type="Google" id="ProtNLM"/>
    </source>
</evidence>
<dbReference type="GO" id="GO:0006506">
    <property type="term" value="P:GPI anchor biosynthetic process"/>
    <property type="evidence" value="ECO:0007669"/>
    <property type="project" value="InterPro"/>
</dbReference>
<keyword evidence="1" id="KW-1133">Transmembrane helix</keyword>
<evidence type="ECO:0000256" key="1">
    <source>
        <dbReference type="SAM" id="Phobius"/>
    </source>
</evidence>
<name>A0AAN9LLT5_CANGL</name>
<evidence type="ECO:0000313" key="2">
    <source>
        <dbReference type="EMBL" id="KAK7336504.1"/>
    </source>
</evidence>
<feature type="transmembrane region" description="Helical" evidence="1">
    <location>
        <begin position="586"/>
        <end position="610"/>
    </location>
</feature>
<dbReference type="PANTHER" id="PTHR47555">
    <property type="entry name" value="N-ACETYLGLUCOSAMINYL TRANSFERASE COMPONENT FAMILY PROTEIN / GPI1 FAMILY PROTEIN"/>
    <property type="match status" value="1"/>
</dbReference>
<dbReference type="AlphaFoldDB" id="A0AAN9LLT5"/>
<protein>
    <recommendedName>
        <fullName evidence="4">Phosphatidylinositol glycan anchor biosynthesis class Q</fullName>
    </recommendedName>
</protein>
<dbReference type="GO" id="GO:0016020">
    <property type="term" value="C:membrane"/>
    <property type="evidence" value="ECO:0007669"/>
    <property type="project" value="InterPro"/>
</dbReference>
<dbReference type="PANTHER" id="PTHR47555:SF2">
    <property type="entry name" value="N-ACETYLGLUCOSAMINYL TRANSFERASE COMPONENT FAMILY PROTEIN _ GPI1 FAMILY PROTEIN"/>
    <property type="match status" value="1"/>
</dbReference>
<gene>
    <name evidence="2" type="ORF">VNO77_17046</name>
</gene>
<comment type="caution">
    <text evidence="2">The sequence shown here is derived from an EMBL/GenBank/DDBJ whole genome shotgun (WGS) entry which is preliminary data.</text>
</comment>
<sequence length="849" mass="96673">MMLPLLLKLLFYEHHFGRKLPYGTNLIVQMSQMYKLILALDLAKGQPPDLKNFMDKKLQSKYDSIFLANVKHYFSSPDSDLNAQAMTTSLFTLRDPRTFRSWQILTSGIPHCLAAIDGGASSQLSLCEDLKLKMRIHCRLWWPKQLLQNQESSSSILLGWFVSCSPSSLDIIVAFTCSEVWLSSSSPCIEGIIHDTCGSMPAFLQDKSKFSVLGLCAPDPTCNSLMDEIEDNKKRFSDCGNASEEERTWTYRKENHRSCHCFQLDRSLRKSSQSILGESNWVLLKFDSPEQNDLGIHWLPKLHHIHWNGQTVSQCDVHVIIYETPSYGAHHFSLYCAGSTEQAKTSIKNPKWIEELHKKQQFNELDTVILAINCTAAAKRIFERHVVPRRSSSQFSIFPLFFVIIGHLFSKFMASFSTVFYVVVQFFQMHFSYESESWMYVTSVNVFRKTAWINIQIRSCQILYWPIFLQEKNLRSQSCVEYAEKAAMHRHSIWSTLVVDILLGNLVGWALLYHSDSFCLSVLNFIHEFATFLRSGCVWLMGNPAGFKLNAELAGVLGMVSLNAIQIWSTLWIFVGFIFSYIIRGLSLLGILCGFTVPASLIVDMIALTTLHVSTLHWLISLVYSSQIQALAALWRLFRGRKWNPLRQRLDSFDYTVKQHIVGSLVFTPLLLLLPTTSVFYIFFSIVDTTINLVCLLIEVTISVIHATPYTKIFLWLVRPGRFPSGIWFEIIGCQSNSTVCPSADFDDETTSSKESLNIKEFNREKSSILVSVLHSNYLSIGKLILPPYKNVFSGVSGSSFSTVAYGILIGQRMPSMRGALLPSPMPWTSLPYKQYWCLCHDSLIASFR</sequence>
<feature type="transmembrane region" description="Helical" evidence="1">
    <location>
        <begin position="659"/>
        <end position="684"/>
    </location>
</feature>
<feature type="transmembrane region" description="Helical" evidence="1">
    <location>
        <begin position="493"/>
        <end position="513"/>
    </location>
</feature>
<dbReference type="Pfam" id="PF05024">
    <property type="entry name" value="Gpi1"/>
    <property type="match status" value="1"/>
</dbReference>
<feature type="transmembrane region" description="Helical" evidence="1">
    <location>
        <begin position="553"/>
        <end position="579"/>
    </location>
</feature>
<keyword evidence="3" id="KW-1185">Reference proteome</keyword>
<keyword evidence="1" id="KW-0472">Membrane</keyword>
<organism evidence="2 3">
    <name type="scientific">Canavalia gladiata</name>
    <name type="common">Sword bean</name>
    <name type="synonym">Dolichos gladiatus</name>
    <dbReference type="NCBI Taxonomy" id="3824"/>
    <lineage>
        <taxon>Eukaryota</taxon>
        <taxon>Viridiplantae</taxon>
        <taxon>Streptophyta</taxon>
        <taxon>Embryophyta</taxon>
        <taxon>Tracheophyta</taxon>
        <taxon>Spermatophyta</taxon>
        <taxon>Magnoliopsida</taxon>
        <taxon>eudicotyledons</taxon>
        <taxon>Gunneridae</taxon>
        <taxon>Pentapetalae</taxon>
        <taxon>rosids</taxon>
        <taxon>fabids</taxon>
        <taxon>Fabales</taxon>
        <taxon>Fabaceae</taxon>
        <taxon>Papilionoideae</taxon>
        <taxon>50 kb inversion clade</taxon>
        <taxon>NPAAA clade</taxon>
        <taxon>indigoferoid/millettioid clade</taxon>
        <taxon>Phaseoleae</taxon>
        <taxon>Canavalia</taxon>
    </lineage>
</organism>